<feature type="transmembrane region" description="Helical" evidence="5">
    <location>
        <begin position="181"/>
        <end position="203"/>
    </location>
</feature>
<dbReference type="InterPro" id="IPR023352">
    <property type="entry name" value="MAPEG-like_dom_sf"/>
</dbReference>
<comment type="subcellular location">
    <subcellularLocation>
        <location evidence="1">Membrane</location>
    </subcellularLocation>
</comment>
<keyword evidence="3 5" id="KW-1133">Transmembrane helix</keyword>
<feature type="transmembrane region" description="Helical" evidence="5">
    <location>
        <begin position="144"/>
        <end position="169"/>
    </location>
</feature>
<evidence type="ECO:0000256" key="1">
    <source>
        <dbReference type="ARBA" id="ARBA00004370"/>
    </source>
</evidence>
<dbReference type="AlphaFoldDB" id="A0A9W7DZU1"/>
<reference evidence="7" key="1">
    <citation type="journal article" date="2023" name="Commun. Biol.">
        <title>Genome analysis of Parmales, the sister group of diatoms, reveals the evolutionary specialization of diatoms from phago-mixotrophs to photoautotrophs.</title>
        <authorList>
            <person name="Ban H."/>
            <person name="Sato S."/>
            <person name="Yoshikawa S."/>
            <person name="Yamada K."/>
            <person name="Nakamura Y."/>
            <person name="Ichinomiya M."/>
            <person name="Sato N."/>
            <person name="Blanc-Mathieu R."/>
            <person name="Endo H."/>
            <person name="Kuwata A."/>
            <person name="Ogata H."/>
        </authorList>
    </citation>
    <scope>NUCLEOTIDE SEQUENCE [LARGE SCALE GENOMIC DNA]</scope>
    <source>
        <strain evidence="7">NIES 3701</strain>
    </source>
</reference>
<evidence type="ECO:0000313" key="6">
    <source>
        <dbReference type="EMBL" id="GMH62704.1"/>
    </source>
</evidence>
<keyword evidence="2 5" id="KW-0812">Transmembrane</keyword>
<dbReference type="InterPro" id="IPR001129">
    <property type="entry name" value="Membr-assoc_MAPEG"/>
</dbReference>
<accession>A0A9W7DZU1</accession>
<evidence type="ECO:0000256" key="3">
    <source>
        <dbReference type="ARBA" id="ARBA00022989"/>
    </source>
</evidence>
<dbReference type="Gene3D" id="1.20.120.550">
    <property type="entry name" value="Membrane associated eicosanoid/glutathione metabolism-like domain"/>
    <property type="match status" value="1"/>
</dbReference>
<proteinExistence type="predicted"/>
<feature type="transmembrane region" description="Helical" evidence="5">
    <location>
        <begin position="12"/>
        <end position="38"/>
    </location>
</feature>
<dbReference type="Proteomes" id="UP001165085">
    <property type="component" value="Unassembled WGS sequence"/>
</dbReference>
<evidence type="ECO:0000256" key="4">
    <source>
        <dbReference type="ARBA" id="ARBA00023136"/>
    </source>
</evidence>
<gene>
    <name evidence="6" type="ORF">TrST_g11296</name>
</gene>
<comment type="caution">
    <text evidence="6">The sequence shown here is derived from an EMBL/GenBank/DDBJ whole genome shotgun (WGS) entry which is preliminary data.</text>
</comment>
<evidence type="ECO:0000256" key="2">
    <source>
        <dbReference type="ARBA" id="ARBA00022692"/>
    </source>
</evidence>
<dbReference type="OrthoDB" id="10435350at2759"/>
<keyword evidence="4 5" id="KW-0472">Membrane</keyword>
<organism evidence="6 7">
    <name type="scientific">Triparma strigata</name>
    <dbReference type="NCBI Taxonomy" id="1606541"/>
    <lineage>
        <taxon>Eukaryota</taxon>
        <taxon>Sar</taxon>
        <taxon>Stramenopiles</taxon>
        <taxon>Ochrophyta</taxon>
        <taxon>Bolidophyceae</taxon>
        <taxon>Parmales</taxon>
        <taxon>Triparmaceae</taxon>
        <taxon>Triparma</taxon>
    </lineage>
</organism>
<evidence type="ECO:0000256" key="5">
    <source>
        <dbReference type="SAM" id="Phobius"/>
    </source>
</evidence>
<feature type="transmembrane region" description="Helical" evidence="5">
    <location>
        <begin position="58"/>
        <end position="76"/>
    </location>
</feature>
<sequence length="208" mass="22721">METEVQMPAKKSLLTFKTVAISVGVLIIAISALIFVSASDDFEKLFKTMTTLELGKPYLASCYTVLILLAGSKVVGKNASKARNAAGVRRMDQYVYEVEGSESGSGAELPKVSLRYSGPDGEFNRAQRAANNWQETRDLELCSLLLLSIAINYFVLLPAGLMFVGRIVFAKGYKTGVSKRLPGFGITQMGNYLSYFLLLMFTIKGSTL</sequence>
<name>A0A9W7DZU1_9STRA</name>
<keyword evidence="7" id="KW-1185">Reference proteome</keyword>
<protein>
    <submittedName>
        <fullName evidence="6">Uncharacterized protein</fullName>
    </submittedName>
</protein>
<dbReference type="SUPFAM" id="SSF161084">
    <property type="entry name" value="MAPEG domain-like"/>
    <property type="match status" value="1"/>
</dbReference>
<evidence type="ECO:0000313" key="7">
    <source>
        <dbReference type="Proteomes" id="UP001165085"/>
    </source>
</evidence>
<dbReference type="Pfam" id="PF01124">
    <property type="entry name" value="MAPEG"/>
    <property type="match status" value="1"/>
</dbReference>
<dbReference type="GO" id="GO:0016020">
    <property type="term" value="C:membrane"/>
    <property type="evidence" value="ECO:0007669"/>
    <property type="project" value="UniProtKB-SubCell"/>
</dbReference>
<dbReference type="EMBL" id="BRXY01000079">
    <property type="protein sequence ID" value="GMH62704.1"/>
    <property type="molecule type" value="Genomic_DNA"/>
</dbReference>